<evidence type="ECO:0000313" key="4">
    <source>
        <dbReference type="Proteomes" id="UP000648984"/>
    </source>
</evidence>
<organism evidence="3 4">
    <name type="scientific">Aromatoleum diolicum</name>
    <dbReference type="NCBI Taxonomy" id="75796"/>
    <lineage>
        <taxon>Bacteria</taxon>
        <taxon>Pseudomonadati</taxon>
        <taxon>Pseudomonadota</taxon>
        <taxon>Betaproteobacteria</taxon>
        <taxon>Rhodocyclales</taxon>
        <taxon>Rhodocyclaceae</taxon>
        <taxon>Aromatoleum</taxon>
    </lineage>
</organism>
<name>A0ABX1QBZ7_9RHOO</name>
<reference evidence="3 4" key="1">
    <citation type="submission" date="2019-12" db="EMBL/GenBank/DDBJ databases">
        <title>Comparative genomics gives insights into the taxonomy of the Azoarcus-Aromatoleum group and reveals separate origins of nif in the plant-associated Azoarcus and non-plant-associated Aromatoleum sub-groups.</title>
        <authorList>
            <person name="Lafos M."/>
            <person name="Maluk M."/>
            <person name="Batista M."/>
            <person name="Junghare M."/>
            <person name="Carmona M."/>
            <person name="Faoro H."/>
            <person name="Cruz L.M."/>
            <person name="Battistoni F."/>
            <person name="De Souza E."/>
            <person name="Pedrosa F."/>
            <person name="Chen W.-M."/>
            <person name="Poole P.S."/>
            <person name="Dixon R.A."/>
            <person name="James E.K."/>
        </authorList>
    </citation>
    <scope>NUCLEOTIDE SEQUENCE [LARGE SCALE GENOMIC DNA]</scope>
    <source>
        <strain evidence="3 4">22Lin</strain>
    </source>
</reference>
<dbReference type="PANTHER" id="PTHR12126:SF11">
    <property type="entry name" value="NADH DEHYDROGENASE [UBIQUINONE] 1 ALPHA SUBCOMPLEX SUBUNIT 9, MITOCHONDRIAL"/>
    <property type="match status" value="1"/>
</dbReference>
<comment type="caution">
    <text evidence="3">The sequence shown here is derived from an EMBL/GenBank/DDBJ whole genome shotgun (WGS) entry which is preliminary data.</text>
</comment>
<evidence type="ECO:0000313" key="3">
    <source>
        <dbReference type="EMBL" id="NMG75921.1"/>
    </source>
</evidence>
<dbReference type="SUPFAM" id="SSF51735">
    <property type="entry name" value="NAD(P)-binding Rossmann-fold domains"/>
    <property type="match status" value="1"/>
</dbReference>
<keyword evidence="1" id="KW-1133">Transmembrane helix</keyword>
<evidence type="ECO:0000259" key="2">
    <source>
        <dbReference type="Pfam" id="PF13460"/>
    </source>
</evidence>
<evidence type="ECO:0000256" key="1">
    <source>
        <dbReference type="SAM" id="Phobius"/>
    </source>
</evidence>
<feature type="domain" description="NAD(P)-binding" evidence="2">
    <location>
        <begin position="7"/>
        <end position="148"/>
    </location>
</feature>
<dbReference type="InterPro" id="IPR036291">
    <property type="entry name" value="NAD(P)-bd_dom_sf"/>
</dbReference>
<accession>A0ABX1QBZ7</accession>
<protein>
    <submittedName>
        <fullName evidence="3">NAD(P)H-binding protein</fullName>
    </submittedName>
</protein>
<feature type="transmembrane region" description="Helical" evidence="1">
    <location>
        <begin position="373"/>
        <end position="390"/>
    </location>
</feature>
<feature type="transmembrane region" description="Helical" evidence="1">
    <location>
        <begin position="306"/>
        <end position="326"/>
    </location>
</feature>
<sequence length="421" mass="45039">MKILVCGASGFIGAAICDQLIRAGHCVVRGVRQAQASNPPTEMLIDYERDTDPSAWASRLIDIDVVINAVGILVESDAAQFDTLHCQAPVALFRGCAQAGVRRVIQISALGADTGPEAYFASKRMADEALKTLPLQWVILRPGLVYGEAGRSARAFRMWASLPLLPLPGEGRQTVQPLHIDDLAALVSWAVHSDAAPGRCVDAPGPDRCSLSSMLLAYRAQMDLPAPVQLSIPASVMRLAARIGSRLRGSWLTADTWSMLQRGNVGDPTRVTSVLGRPLIRFPGATSPTGIAGMRAAALAHWRNPFFRWVLALIWIATGVASAFLYPVEDSLGLLEPVGLRGDPALVTLYAASALDIAMGVACLAGAGRRLWGIQILLVLGYTALVALCLPEQLIHPFGPVTKNMAVLALLIVLWNEEHLS</sequence>
<dbReference type="InterPro" id="IPR051207">
    <property type="entry name" value="ComplexI_NDUFA9_subunit"/>
</dbReference>
<dbReference type="Proteomes" id="UP000648984">
    <property type="component" value="Unassembled WGS sequence"/>
</dbReference>
<dbReference type="Gene3D" id="3.40.50.720">
    <property type="entry name" value="NAD(P)-binding Rossmann-like Domain"/>
    <property type="match status" value="1"/>
</dbReference>
<dbReference type="Pfam" id="PF13781">
    <property type="entry name" value="DoxX_3"/>
    <property type="match status" value="1"/>
</dbReference>
<dbReference type="RefSeq" id="WP_169261076.1">
    <property type="nucleotide sequence ID" value="NZ_WTVQ01000023.1"/>
</dbReference>
<dbReference type="InterPro" id="IPR016040">
    <property type="entry name" value="NAD(P)-bd_dom"/>
</dbReference>
<proteinExistence type="predicted"/>
<keyword evidence="1" id="KW-0472">Membrane</keyword>
<gene>
    <name evidence="3" type="ORF">GPA25_14225</name>
</gene>
<dbReference type="EMBL" id="WTVQ01000023">
    <property type="protein sequence ID" value="NMG75921.1"/>
    <property type="molecule type" value="Genomic_DNA"/>
</dbReference>
<dbReference type="PANTHER" id="PTHR12126">
    <property type="entry name" value="NADH-UBIQUINONE OXIDOREDUCTASE 39 KDA SUBUNIT-RELATED"/>
    <property type="match status" value="1"/>
</dbReference>
<feature type="transmembrane region" description="Helical" evidence="1">
    <location>
        <begin position="347"/>
        <end position="367"/>
    </location>
</feature>
<dbReference type="Pfam" id="PF13460">
    <property type="entry name" value="NAD_binding_10"/>
    <property type="match status" value="1"/>
</dbReference>
<keyword evidence="1" id="KW-0812">Transmembrane</keyword>
<dbReference type="InterPro" id="IPR025695">
    <property type="entry name" value="DoxX-like"/>
</dbReference>
<keyword evidence="4" id="KW-1185">Reference proteome</keyword>